<dbReference type="EMBL" id="JAVFWL010000006">
    <property type="protein sequence ID" value="KAK6766282.1"/>
    <property type="molecule type" value="Genomic_DNA"/>
</dbReference>
<evidence type="ECO:0000259" key="1">
    <source>
        <dbReference type="PROSITE" id="PS50836"/>
    </source>
</evidence>
<feature type="domain" description="DOMON" evidence="1">
    <location>
        <begin position="94"/>
        <end position="213"/>
    </location>
</feature>
<dbReference type="CDD" id="cd09631">
    <property type="entry name" value="DOMON_DOH"/>
    <property type="match status" value="1"/>
</dbReference>
<proteinExistence type="predicted"/>
<reference evidence="2 3" key="1">
    <citation type="submission" date="2023-08" db="EMBL/GenBank/DDBJ databases">
        <title>A Necator americanus chromosomal reference genome.</title>
        <authorList>
            <person name="Ilik V."/>
            <person name="Petrzelkova K.J."/>
            <person name="Pardy F."/>
            <person name="Fuh T."/>
            <person name="Niatou-Singa F.S."/>
            <person name="Gouil Q."/>
            <person name="Baker L."/>
            <person name="Ritchie M.E."/>
            <person name="Jex A.R."/>
            <person name="Gazzola D."/>
            <person name="Li H."/>
            <person name="Toshio Fujiwara R."/>
            <person name="Zhan B."/>
            <person name="Aroian R.V."/>
            <person name="Pafco B."/>
            <person name="Schwarz E.M."/>
        </authorList>
    </citation>
    <scope>NUCLEOTIDE SEQUENCE [LARGE SCALE GENOMIC DNA]</scope>
    <source>
        <strain evidence="2 3">Aroian</strain>
        <tissue evidence="2">Whole animal</tissue>
    </source>
</reference>
<gene>
    <name evidence="2" type="primary">Necator_chrX.g26066</name>
    <name evidence="2" type="ORF">RB195_025900</name>
</gene>
<dbReference type="Proteomes" id="UP001303046">
    <property type="component" value="Unassembled WGS sequence"/>
</dbReference>
<protein>
    <recommendedName>
        <fullName evidence="1">DOMON domain-containing protein</fullName>
    </recommendedName>
</protein>
<dbReference type="SMART" id="SM00664">
    <property type="entry name" value="DoH"/>
    <property type="match status" value="1"/>
</dbReference>
<evidence type="ECO:0000313" key="3">
    <source>
        <dbReference type="Proteomes" id="UP001303046"/>
    </source>
</evidence>
<dbReference type="PANTHER" id="PTHR36516:SF6">
    <property type="entry name" value="DOMON DOMAIN-CONTAINING PROTEIN"/>
    <property type="match status" value="1"/>
</dbReference>
<keyword evidence="3" id="KW-1185">Reference proteome</keyword>
<dbReference type="PROSITE" id="PS50836">
    <property type="entry name" value="DOMON"/>
    <property type="match status" value="1"/>
</dbReference>
<accession>A0ABR1EUE6</accession>
<evidence type="ECO:0000313" key="2">
    <source>
        <dbReference type="EMBL" id="KAK6766282.1"/>
    </source>
</evidence>
<dbReference type="InterPro" id="IPR005018">
    <property type="entry name" value="DOMON_domain"/>
</dbReference>
<name>A0ABR1EUE6_NECAM</name>
<sequence>MSFNDDAMMTTGHGCSGGGGGDGGCNRGAVARRLYVKGARCFLSTFGHPLPKPSTTAMMAPITTTPSSSLLLTILALFSLIAGSSAGPCIFREGPHQVIYGIRNGIVHFRIIIRGVPQMASGWTGIGFGNGMTDGLDTIIVRLSNGRISVTDEYVRGYTSSSPDRINNVVVHSSKLNNGVLSVTFSRPVNAMEYPYDSSLLGCQPWQFLVGLNRMGPRGEQHHHMMRPVHRTVCIDECRI</sequence>
<dbReference type="Pfam" id="PF03351">
    <property type="entry name" value="DOMON"/>
    <property type="match status" value="1"/>
</dbReference>
<dbReference type="InterPro" id="IPR045266">
    <property type="entry name" value="DOH_DOMON"/>
</dbReference>
<dbReference type="PANTHER" id="PTHR36516">
    <property type="entry name" value="PROTEIN CBG04168-RELATED"/>
    <property type="match status" value="1"/>
</dbReference>
<comment type="caution">
    <text evidence="2">The sequence shown here is derived from an EMBL/GenBank/DDBJ whole genome shotgun (WGS) entry which is preliminary data.</text>
</comment>
<organism evidence="2 3">
    <name type="scientific">Necator americanus</name>
    <name type="common">Human hookworm</name>
    <dbReference type="NCBI Taxonomy" id="51031"/>
    <lineage>
        <taxon>Eukaryota</taxon>
        <taxon>Metazoa</taxon>
        <taxon>Ecdysozoa</taxon>
        <taxon>Nematoda</taxon>
        <taxon>Chromadorea</taxon>
        <taxon>Rhabditida</taxon>
        <taxon>Rhabditina</taxon>
        <taxon>Rhabditomorpha</taxon>
        <taxon>Strongyloidea</taxon>
        <taxon>Ancylostomatidae</taxon>
        <taxon>Bunostominae</taxon>
        <taxon>Necator</taxon>
    </lineage>
</organism>